<organism evidence="7">
    <name type="scientific">Thermosulfurimonas dismutans</name>
    <dbReference type="NCBI Taxonomy" id="999894"/>
    <lineage>
        <taxon>Bacteria</taxon>
        <taxon>Pseudomonadati</taxon>
        <taxon>Thermodesulfobacteriota</taxon>
        <taxon>Thermodesulfobacteria</taxon>
        <taxon>Thermodesulfobacteriales</taxon>
        <taxon>Thermodesulfobacteriaceae</taxon>
        <taxon>Thermosulfurimonas</taxon>
    </lineage>
</organism>
<dbReference type="AlphaFoldDB" id="A0A7C3GLK2"/>
<keyword evidence="5" id="KW-0067">ATP-binding</keyword>
<dbReference type="GO" id="GO:0005524">
    <property type="term" value="F:ATP binding"/>
    <property type="evidence" value="ECO:0007669"/>
    <property type="project" value="UniProtKB-KW"/>
</dbReference>
<dbReference type="HAMAP" id="MF_00840">
    <property type="entry name" value="DacZ"/>
    <property type="match status" value="1"/>
</dbReference>
<evidence type="ECO:0000256" key="1">
    <source>
        <dbReference type="ARBA" id="ARBA00000877"/>
    </source>
</evidence>
<feature type="domain" description="DAC" evidence="6">
    <location>
        <begin position="139"/>
        <end position="294"/>
    </location>
</feature>
<dbReference type="InterPro" id="IPR003390">
    <property type="entry name" value="DNA_integrity_scan_DisA_N"/>
</dbReference>
<dbReference type="GO" id="GO:0106408">
    <property type="term" value="F:diadenylate cyclase activity"/>
    <property type="evidence" value="ECO:0007669"/>
    <property type="project" value="UniProtKB-EC"/>
</dbReference>
<comment type="caution">
    <text evidence="7">The sequence shown here is derived from an EMBL/GenBank/DDBJ whole genome shotgun (WGS) entry which is preliminary data.</text>
</comment>
<evidence type="ECO:0000259" key="6">
    <source>
        <dbReference type="PROSITE" id="PS51794"/>
    </source>
</evidence>
<comment type="catalytic activity">
    <reaction evidence="1">
        <text>2 ATP = 3',3'-c-di-AMP + 2 diphosphate</text>
        <dbReference type="Rhea" id="RHEA:35655"/>
        <dbReference type="ChEBI" id="CHEBI:30616"/>
        <dbReference type="ChEBI" id="CHEBI:33019"/>
        <dbReference type="ChEBI" id="CHEBI:71500"/>
        <dbReference type="EC" id="2.7.7.85"/>
    </reaction>
</comment>
<evidence type="ECO:0000256" key="5">
    <source>
        <dbReference type="ARBA" id="ARBA00022840"/>
    </source>
</evidence>
<dbReference type="PANTHER" id="PTHR34185:SF1">
    <property type="entry name" value="DIADENYLATE CYCLASE"/>
    <property type="match status" value="1"/>
</dbReference>
<evidence type="ECO:0000256" key="2">
    <source>
        <dbReference type="ARBA" id="ARBA00022679"/>
    </source>
</evidence>
<proteinExistence type="inferred from homology"/>
<evidence type="ECO:0000313" key="7">
    <source>
        <dbReference type="EMBL" id="HFC98581.1"/>
    </source>
</evidence>
<dbReference type="PROSITE" id="PS51794">
    <property type="entry name" value="DAC"/>
    <property type="match status" value="1"/>
</dbReference>
<dbReference type="GO" id="GO:0004016">
    <property type="term" value="F:adenylate cyclase activity"/>
    <property type="evidence" value="ECO:0007669"/>
    <property type="project" value="TreeGrafter"/>
</dbReference>
<dbReference type="Proteomes" id="UP000886043">
    <property type="component" value="Unassembled WGS sequence"/>
</dbReference>
<dbReference type="InterPro" id="IPR050338">
    <property type="entry name" value="DisA"/>
</dbReference>
<dbReference type="InterPro" id="IPR014499">
    <property type="entry name" value="DAC_DacZ"/>
</dbReference>
<dbReference type="InterPro" id="IPR036888">
    <property type="entry name" value="DNA_integrity_DisA_N_sf"/>
</dbReference>
<evidence type="ECO:0000256" key="3">
    <source>
        <dbReference type="ARBA" id="ARBA00022695"/>
    </source>
</evidence>
<sequence length="329" mass="36279">MEDRKDHQRVAITEKFLYYAADLSEALPSSAILVYADVFPTGEELGRFLQHIHGHRLVLVTREENYSPPEGAEVIQVPEIKLTRLGQVKVAVLIGVARGLFTHRDLLICLSGVAESGHLDSLFILDLESEFEIFAISQLEDLKEIVKPEVFQRVLSLAIILATQGREGKPVGTCFILGDTDQVLQHCDQMVINPFRGYPENERNVLDPHLEETVKEFALLDGAFVIRGDGVIESAGAYIRTGVVSEEIPSGLGARHRSAAAITALTRAVAITVSESTGTVTVFRNGKIVMEIEKPHPLGPETEWRRAFYAGPRAPSEWPHEPKTLKGGV</sequence>
<dbReference type="Pfam" id="PF21755">
    <property type="entry name" value="DacZ_P"/>
    <property type="match status" value="1"/>
</dbReference>
<dbReference type="Gene3D" id="3.40.1700.10">
    <property type="entry name" value="DNA integrity scanning protein, DisA, N-terminal domain"/>
    <property type="match status" value="1"/>
</dbReference>
<name>A0A7C3GLK2_9BACT</name>
<evidence type="ECO:0000256" key="4">
    <source>
        <dbReference type="ARBA" id="ARBA00022741"/>
    </source>
</evidence>
<dbReference type="Pfam" id="PF02457">
    <property type="entry name" value="DAC"/>
    <property type="match status" value="1"/>
</dbReference>
<dbReference type="PIRSF" id="PIRSF019073">
    <property type="entry name" value="UCP019073"/>
    <property type="match status" value="1"/>
</dbReference>
<dbReference type="SUPFAM" id="SSF143597">
    <property type="entry name" value="YojJ-like"/>
    <property type="match status" value="1"/>
</dbReference>
<accession>A0A7C3GLK2</accession>
<gene>
    <name evidence="7" type="ORF">ENJ40_09050</name>
</gene>
<reference evidence="7" key="1">
    <citation type="journal article" date="2020" name="mSystems">
        <title>Genome- and Community-Level Interaction Insights into Carbon Utilization and Element Cycling Functions of Hydrothermarchaeota in Hydrothermal Sediment.</title>
        <authorList>
            <person name="Zhou Z."/>
            <person name="Liu Y."/>
            <person name="Xu W."/>
            <person name="Pan J."/>
            <person name="Luo Z.H."/>
            <person name="Li M."/>
        </authorList>
    </citation>
    <scope>NUCLEOTIDE SEQUENCE [LARGE SCALE GENOMIC DNA]</scope>
    <source>
        <strain evidence="7">HyVt-483</strain>
    </source>
</reference>
<keyword evidence="2" id="KW-0808">Transferase</keyword>
<keyword evidence="4" id="KW-0547">Nucleotide-binding</keyword>
<dbReference type="InterPro" id="IPR048544">
    <property type="entry name" value="DacZ_P"/>
</dbReference>
<dbReference type="EMBL" id="DRMH01000124">
    <property type="protein sequence ID" value="HFC98581.1"/>
    <property type="molecule type" value="Genomic_DNA"/>
</dbReference>
<keyword evidence="3" id="KW-0548">Nucleotidyltransferase</keyword>
<protein>
    <recommendedName>
        <fullName evidence="6">DAC domain-containing protein</fullName>
    </recommendedName>
</protein>
<dbReference type="PANTHER" id="PTHR34185">
    <property type="entry name" value="DIADENYLATE CYCLASE"/>
    <property type="match status" value="1"/>
</dbReference>